<gene>
    <name evidence="2" type="ORF">SAMN05421813_101146</name>
</gene>
<keyword evidence="3" id="KW-1185">Reference proteome</keyword>
<organism evidence="2 3">
    <name type="scientific">Daejeonella rubra</name>
    <dbReference type="NCBI Taxonomy" id="990371"/>
    <lineage>
        <taxon>Bacteria</taxon>
        <taxon>Pseudomonadati</taxon>
        <taxon>Bacteroidota</taxon>
        <taxon>Sphingobacteriia</taxon>
        <taxon>Sphingobacteriales</taxon>
        <taxon>Sphingobacteriaceae</taxon>
        <taxon>Daejeonella</taxon>
    </lineage>
</organism>
<dbReference type="GO" id="GO:0046872">
    <property type="term" value="F:metal ion binding"/>
    <property type="evidence" value="ECO:0007669"/>
    <property type="project" value="InterPro"/>
</dbReference>
<dbReference type="InterPro" id="IPR011249">
    <property type="entry name" value="Metalloenz_LuxS/M16"/>
</dbReference>
<dbReference type="EMBL" id="FNHH01000001">
    <property type="protein sequence ID" value="SDL66802.1"/>
    <property type="molecule type" value="Genomic_DNA"/>
</dbReference>
<dbReference type="OrthoDB" id="9811314at2"/>
<dbReference type="SUPFAM" id="SSF63411">
    <property type="entry name" value="LuxS/MPP-like metallohydrolase"/>
    <property type="match status" value="2"/>
</dbReference>
<evidence type="ECO:0000259" key="1">
    <source>
        <dbReference type="Pfam" id="PF05193"/>
    </source>
</evidence>
<dbReference type="AlphaFoldDB" id="A0A1G9LXK4"/>
<sequence length="424" mass="47360">MIDRALAPAFGEVENIELIRAKPLVLANGLKIFSIEGGEQDLVRIEFIFSNIDYDPAKPLQTFATNTMLNDGTSELSSTEIADKIDYYGAFLQTEYANDHSTVTLFTLNKHLANTLPIVKAIVSDSIFPQVELDTLIRNQKQKLSVSLEKNDFLSRKTFSHVLFGDTLYGYDISAADYDNLSRDQLTTYFKSAYQPKNCTVIVSGKVKEDTITLIDKYFGKDWENSFDVKENEFHFEMGSGGEHYLEKADALQSAIRIGQVSINRTHADFPGLQVVNTILGGYFGSRLMANIREDKGFTYGIGSALVSLKNAGYFFIASEVGADVCTAALTEIEKEITILKEQPVTEGELALVRNYMLGSMLGSLENALSHADKFKNIYFSGLDYDYYKNYINTVRNIGPAEVQALANKYLNFNSFEKVIVGKK</sequence>
<dbReference type="InterPro" id="IPR050361">
    <property type="entry name" value="MPP/UQCRC_Complex"/>
</dbReference>
<evidence type="ECO:0000313" key="2">
    <source>
        <dbReference type="EMBL" id="SDL66802.1"/>
    </source>
</evidence>
<accession>A0A1G9LXK4</accession>
<dbReference type="InterPro" id="IPR007863">
    <property type="entry name" value="Peptidase_M16_C"/>
</dbReference>
<protein>
    <submittedName>
        <fullName evidence="2">Predicted Zn-dependent peptidase</fullName>
    </submittedName>
</protein>
<reference evidence="3" key="1">
    <citation type="submission" date="2016-10" db="EMBL/GenBank/DDBJ databases">
        <authorList>
            <person name="Varghese N."/>
            <person name="Submissions S."/>
        </authorList>
    </citation>
    <scope>NUCLEOTIDE SEQUENCE [LARGE SCALE GENOMIC DNA]</scope>
    <source>
        <strain evidence="3">DSM 24536</strain>
    </source>
</reference>
<dbReference type="PANTHER" id="PTHR11851:SF224">
    <property type="entry name" value="PROCESSING PROTEASE"/>
    <property type="match status" value="1"/>
</dbReference>
<evidence type="ECO:0000313" key="3">
    <source>
        <dbReference type="Proteomes" id="UP000199226"/>
    </source>
</evidence>
<dbReference type="STRING" id="990371.SAMN05421813_101146"/>
<dbReference type="Gene3D" id="3.30.830.10">
    <property type="entry name" value="Metalloenzyme, LuxS/M16 peptidase-like"/>
    <property type="match status" value="2"/>
</dbReference>
<feature type="domain" description="Peptidase M16 C-terminal" evidence="1">
    <location>
        <begin position="180"/>
        <end position="355"/>
    </location>
</feature>
<proteinExistence type="predicted"/>
<name>A0A1G9LXK4_9SPHI</name>
<dbReference type="RefSeq" id="WP_090697746.1">
    <property type="nucleotide sequence ID" value="NZ_FNHH01000001.1"/>
</dbReference>
<dbReference type="Proteomes" id="UP000199226">
    <property type="component" value="Unassembled WGS sequence"/>
</dbReference>
<dbReference type="PANTHER" id="PTHR11851">
    <property type="entry name" value="METALLOPROTEASE"/>
    <property type="match status" value="1"/>
</dbReference>
<dbReference type="Pfam" id="PF05193">
    <property type="entry name" value="Peptidase_M16_C"/>
    <property type="match status" value="1"/>
</dbReference>